<accession>A0A9P5TMU9</accession>
<dbReference type="Gene3D" id="1.10.340.30">
    <property type="entry name" value="Hypothetical protein, domain 2"/>
    <property type="match status" value="1"/>
</dbReference>
<name>A0A9P5TMU9_GYMJU</name>
<evidence type="ECO:0000259" key="1">
    <source>
        <dbReference type="SMART" id="SM00478"/>
    </source>
</evidence>
<dbReference type="SUPFAM" id="SSF48150">
    <property type="entry name" value="DNA-glycosylase"/>
    <property type="match status" value="1"/>
</dbReference>
<evidence type="ECO:0000313" key="3">
    <source>
        <dbReference type="Proteomes" id="UP000724874"/>
    </source>
</evidence>
<dbReference type="AlphaFoldDB" id="A0A9P5TMU9"/>
<keyword evidence="3" id="KW-1185">Reference proteome</keyword>
<dbReference type="Pfam" id="PF00730">
    <property type="entry name" value="HhH-GPD"/>
    <property type="match status" value="1"/>
</dbReference>
<dbReference type="OrthoDB" id="5607at2759"/>
<dbReference type="InterPro" id="IPR003265">
    <property type="entry name" value="HhH-GPD_domain"/>
</dbReference>
<comment type="caution">
    <text evidence="2">The sequence shown here is derived from an EMBL/GenBank/DDBJ whole genome shotgun (WGS) entry which is preliminary data.</text>
</comment>
<dbReference type="Gene3D" id="1.10.1670.10">
    <property type="entry name" value="Helix-hairpin-Helix base-excision DNA repair enzymes (C-terminal)"/>
    <property type="match status" value="1"/>
</dbReference>
<dbReference type="Proteomes" id="UP000724874">
    <property type="component" value="Unassembled WGS sequence"/>
</dbReference>
<dbReference type="GO" id="GO:0006285">
    <property type="term" value="P:base-excision repair, AP site formation"/>
    <property type="evidence" value="ECO:0007669"/>
    <property type="project" value="UniProtKB-ARBA"/>
</dbReference>
<reference evidence="2" key="1">
    <citation type="submission" date="2020-11" db="EMBL/GenBank/DDBJ databases">
        <authorList>
            <consortium name="DOE Joint Genome Institute"/>
            <person name="Ahrendt S."/>
            <person name="Riley R."/>
            <person name="Andreopoulos W."/>
            <person name="LaButti K."/>
            <person name="Pangilinan J."/>
            <person name="Ruiz-duenas F.J."/>
            <person name="Barrasa J.M."/>
            <person name="Sanchez-Garcia M."/>
            <person name="Camarero S."/>
            <person name="Miyauchi S."/>
            <person name="Serrano A."/>
            <person name="Linde D."/>
            <person name="Babiker R."/>
            <person name="Drula E."/>
            <person name="Ayuso-Fernandez I."/>
            <person name="Pacheco R."/>
            <person name="Padilla G."/>
            <person name="Ferreira P."/>
            <person name="Barriuso J."/>
            <person name="Kellner H."/>
            <person name="Castanera R."/>
            <person name="Alfaro M."/>
            <person name="Ramirez L."/>
            <person name="Pisabarro A.G."/>
            <person name="Kuo A."/>
            <person name="Tritt A."/>
            <person name="Lipzen A."/>
            <person name="He G."/>
            <person name="Yan M."/>
            <person name="Ng V."/>
            <person name="Cullen D."/>
            <person name="Martin F."/>
            <person name="Rosso M.-N."/>
            <person name="Henrissat B."/>
            <person name="Hibbett D."/>
            <person name="Martinez A.T."/>
            <person name="Grigoriev I.V."/>
        </authorList>
    </citation>
    <scope>NUCLEOTIDE SEQUENCE</scope>
    <source>
        <strain evidence="2">AH 44721</strain>
    </source>
</reference>
<feature type="domain" description="HhH-GPD" evidence="1">
    <location>
        <begin position="114"/>
        <end position="279"/>
    </location>
</feature>
<sequence>MLSTRLRGNRLAISQACPRFESSATKRRRSYGQKVLLQVLKTKKQKTTLTSAGESPFPDFSHPTPAEAREVFDLLSKAHGAHDPVRKVPEMARSSEEIRSEAPNVIEALVSTILSQSTSGANSSRAKKSLDDTFGRNDFAAIESASYESLVDAIRSGGLANKKAKVIQGILRSIKARHGDYSLQHLAAVEEGKWLTNDEIMEELVSYDGVGPKTASCVLLFCLGRDSFAVDTHVFRLSQVLGWIPARADRILAQAHLDTRIPDELKYGLHILLIRHGRICKGCKKIGSGERCILKTYLKDGNKGSGRPCVHDVAIVKDRDSVLQSEKT</sequence>
<proteinExistence type="predicted"/>
<evidence type="ECO:0000313" key="2">
    <source>
        <dbReference type="EMBL" id="KAF8899514.1"/>
    </source>
</evidence>
<organism evidence="2 3">
    <name type="scientific">Gymnopilus junonius</name>
    <name type="common">Spectacular rustgill mushroom</name>
    <name type="synonym">Gymnopilus spectabilis subsp. junonius</name>
    <dbReference type="NCBI Taxonomy" id="109634"/>
    <lineage>
        <taxon>Eukaryota</taxon>
        <taxon>Fungi</taxon>
        <taxon>Dikarya</taxon>
        <taxon>Basidiomycota</taxon>
        <taxon>Agaricomycotina</taxon>
        <taxon>Agaricomycetes</taxon>
        <taxon>Agaricomycetidae</taxon>
        <taxon>Agaricales</taxon>
        <taxon>Agaricineae</taxon>
        <taxon>Hymenogastraceae</taxon>
        <taxon>Gymnopilus</taxon>
    </lineage>
</organism>
<dbReference type="CDD" id="cd00056">
    <property type="entry name" value="ENDO3c"/>
    <property type="match status" value="1"/>
</dbReference>
<protein>
    <submittedName>
        <fullName evidence="2">DNA glycosylase</fullName>
    </submittedName>
</protein>
<dbReference type="PANTHER" id="PTHR47203">
    <property type="match status" value="1"/>
</dbReference>
<dbReference type="PANTHER" id="PTHR47203:SF1">
    <property type="entry name" value="HYPOTHETICAL BASE EXCISION DNA REPAIR PROTEIN (EUROFUNG)"/>
    <property type="match status" value="1"/>
</dbReference>
<gene>
    <name evidence="2" type="ORF">CPB84DRAFT_1815673</name>
</gene>
<dbReference type="InterPro" id="IPR011257">
    <property type="entry name" value="DNA_glycosylase"/>
</dbReference>
<dbReference type="SMART" id="SM00478">
    <property type="entry name" value="ENDO3c"/>
    <property type="match status" value="1"/>
</dbReference>
<dbReference type="InterPro" id="IPR023170">
    <property type="entry name" value="HhH_base_excis_C"/>
</dbReference>
<dbReference type="EMBL" id="JADNYJ010000053">
    <property type="protein sequence ID" value="KAF8899514.1"/>
    <property type="molecule type" value="Genomic_DNA"/>
</dbReference>
<dbReference type="GO" id="GO:0000702">
    <property type="term" value="F:oxidized base lesion DNA N-glycosylase activity"/>
    <property type="evidence" value="ECO:0007669"/>
    <property type="project" value="UniProtKB-ARBA"/>
</dbReference>